<keyword evidence="1" id="KW-0472">Membrane</keyword>
<proteinExistence type="predicted"/>
<organism evidence="2 3">
    <name type="scientific">Anaeromyxobacter diazotrophicus</name>
    <dbReference type="NCBI Taxonomy" id="2590199"/>
    <lineage>
        <taxon>Bacteria</taxon>
        <taxon>Pseudomonadati</taxon>
        <taxon>Myxococcota</taxon>
        <taxon>Myxococcia</taxon>
        <taxon>Myxococcales</taxon>
        <taxon>Cystobacterineae</taxon>
        <taxon>Anaeromyxobacteraceae</taxon>
        <taxon>Anaeromyxobacter</taxon>
    </lineage>
</organism>
<evidence type="ECO:0000256" key="1">
    <source>
        <dbReference type="SAM" id="Phobius"/>
    </source>
</evidence>
<protein>
    <submittedName>
        <fullName evidence="2">Uncharacterized protein</fullName>
    </submittedName>
</protein>
<feature type="transmembrane region" description="Helical" evidence="1">
    <location>
        <begin position="202"/>
        <end position="227"/>
    </location>
</feature>
<accession>A0A7I9VJQ7</accession>
<dbReference type="RefSeq" id="WP_176064114.1">
    <property type="nucleotide sequence ID" value="NZ_BJTG01000003.1"/>
</dbReference>
<comment type="caution">
    <text evidence="2">The sequence shown here is derived from an EMBL/GenBank/DDBJ whole genome shotgun (WGS) entry which is preliminary data.</text>
</comment>
<name>A0A7I9VJQ7_9BACT</name>
<sequence>MNDRTAGFFFNTVGTYVGKIVGNSRSTDADPSKPWLLPSIQWFIETGLGSGPDLETGGTFEGAKGTVRLIRALPGTEGTGELTVHTKEDGAPPSVTVTLWLDSERYDEVWSNAQAGQPPNAISVDVARGDAIRHLQRTDSSLWHLLWSNREHPTVSVESWQVFFHAGERPKHESDVAPRLTAETLRSEVRIKQPGFLGAFRYAAWALPFVIKLLVGFEWAVLAAVLVAAQEVSGMVRAVIADTTQMNLMKQHEHKLWPPE</sequence>
<evidence type="ECO:0000313" key="3">
    <source>
        <dbReference type="Proteomes" id="UP000503640"/>
    </source>
</evidence>
<keyword evidence="1" id="KW-1133">Transmembrane helix</keyword>
<keyword evidence="3" id="KW-1185">Reference proteome</keyword>
<keyword evidence="1" id="KW-0812">Transmembrane</keyword>
<reference evidence="3" key="1">
    <citation type="journal article" date="2020" name="Appl. Environ. Microbiol.">
        <title>Diazotrophic Anaeromyxobacter Isolates from Soils.</title>
        <authorList>
            <person name="Masuda Y."/>
            <person name="Yamanaka H."/>
            <person name="Xu Z.X."/>
            <person name="Shiratori Y."/>
            <person name="Aono T."/>
            <person name="Amachi S."/>
            <person name="Senoo K."/>
            <person name="Itoh H."/>
        </authorList>
    </citation>
    <scope>NUCLEOTIDE SEQUENCE [LARGE SCALE GENOMIC DNA]</scope>
    <source>
        <strain evidence="3">R267</strain>
    </source>
</reference>
<gene>
    <name evidence="2" type="ORF">AMYX_13460</name>
</gene>
<dbReference type="Proteomes" id="UP000503640">
    <property type="component" value="Unassembled WGS sequence"/>
</dbReference>
<evidence type="ECO:0000313" key="2">
    <source>
        <dbReference type="EMBL" id="GEJ56605.1"/>
    </source>
</evidence>
<dbReference type="AlphaFoldDB" id="A0A7I9VJQ7"/>
<dbReference type="EMBL" id="BJTG01000003">
    <property type="protein sequence ID" value="GEJ56605.1"/>
    <property type="molecule type" value="Genomic_DNA"/>
</dbReference>